<comment type="caution">
    <text evidence="3">The sequence shown here is derived from an EMBL/GenBank/DDBJ whole genome shotgun (WGS) entry which is preliminary data.</text>
</comment>
<dbReference type="InterPro" id="IPR036063">
    <property type="entry name" value="Smr_dom_sf"/>
</dbReference>
<dbReference type="EMBL" id="LJYG01000099">
    <property type="protein sequence ID" value="KRQ07213.1"/>
    <property type="molecule type" value="Genomic_DNA"/>
</dbReference>
<dbReference type="Proteomes" id="UP000051936">
    <property type="component" value="Unassembled WGS sequence"/>
</dbReference>
<accession>A0A0R3DFS6</accession>
<dbReference type="SMART" id="SM00463">
    <property type="entry name" value="SMR"/>
    <property type="match status" value="1"/>
</dbReference>
<gene>
    <name evidence="3" type="ORF">AOQ71_24140</name>
</gene>
<evidence type="ECO:0000259" key="2">
    <source>
        <dbReference type="PROSITE" id="PS50828"/>
    </source>
</evidence>
<dbReference type="STRING" id="989370.AOQ71_24140"/>
<evidence type="ECO:0000313" key="4">
    <source>
        <dbReference type="Proteomes" id="UP000051936"/>
    </source>
</evidence>
<reference evidence="3 4" key="1">
    <citation type="submission" date="2015-09" db="EMBL/GenBank/DDBJ databases">
        <title>Draft Genome Sequence of Bradyrhizobium manausense Strain BR 3351T, a Novel Symbiotic Nitrogen-Fixing Alphaproteobacterium Isolated from Brazilian Amazon Rain Forest.</title>
        <authorList>
            <person name="De Araujo J.L."/>
            <person name="Zilli J.E."/>
        </authorList>
    </citation>
    <scope>NUCLEOTIDE SEQUENCE [LARGE SCALE GENOMIC DNA]</scope>
    <source>
        <strain evidence="3 4">BR3351</strain>
    </source>
</reference>
<evidence type="ECO:0000313" key="3">
    <source>
        <dbReference type="EMBL" id="KRQ07213.1"/>
    </source>
</evidence>
<protein>
    <submittedName>
        <fullName evidence="3">DNA mismatch repair protein MutS</fullName>
    </submittedName>
</protein>
<name>A0A0R3DFS6_9BRAD</name>
<dbReference type="PROSITE" id="PS50828">
    <property type="entry name" value="SMR"/>
    <property type="match status" value="1"/>
</dbReference>
<dbReference type="AlphaFoldDB" id="A0A0R3DFS6"/>
<feature type="region of interest" description="Disordered" evidence="1">
    <location>
        <begin position="1"/>
        <end position="112"/>
    </location>
</feature>
<feature type="compositionally biased region" description="Basic and acidic residues" evidence="1">
    <location>
        <begin position="99"/>
        <end position="112"/>
    </location>
</feature>
<keyword evidence="4" id="KW-1185">Reference proteome</keyword>
<dbReference type="Gene3D" id="3.30.1370.110">
    <property type="match status" value="1"/>
</dbReference>
<feature type="compositionally biased region" description="Low complexity" evidence="1">
    <location>
        <begin position="53"/>
        <end position="89"/>
    </location>
</feature>
<dbReference type="Pfam" id="PF01713">
    <property type="entry name" value="Smr"/>
    <property type="match status" value="1"/>
</dbReference>
<organism evidence="3 4">
    <name type="scientific">Bradyrhizobium manausense</name>
    <dbReference type="NCBI Taxonomy" id="989370"/>
    <lineage>
        <taxon>Bacteria</taxon>
        <taxon>Pseudomonadati</taxon>
        <taxon>Pseudomonadota</taxon>
        <taxon>Alphaproteobacteria</taxon>
        <taxon>Hyphomicrobiales</taxon>
        <taxon>Nitrobacteraceae</taxon>
        <taxon>Bradyrhizobium</taxon>
    </lineage>
</organism>
<dbReference type="PANTHER" id="PTHR35562">
    <property type="entry name" value="DNA ENDONUCLEASE SMRA-RELATED"/>
    <property type="match status" value="1"/>
</dbReference>
<dbReference type="PANTHER" id="PTHR35562:SF2">
    <property type="entry name" value="DNA ENDONUCLEASE SMRA-RELATED"/>
    <property type="match status" value="1"/>
</dbReference>
<dbReference type="RefSeq" id="WP_057752007.1">
    <property type="nucleotide sequence ID" value="NZ_LJYG01000099.1"/>
</dbReference>
<dbReference type="InterPro" id="IPR002625">
    <property type="entry name" value="Smr_dom"/>
</dbReference>
<feature type="compositionally biased region" description="Basic residues" evidence="1">
    <location>
        <begin position="37"/>
        <end position="46"/>
    </location>
</feature>
<dbReference type="SUPFAM" id="SSF160443">
    <property type="entry name" value="SMR domain-like"/>
    <property type="match status" value="1"/>
</dbReference>
<sequence length="204" mass="22438">MKRSSRPPVLDPRPSPRRRGLSEEDRELWDLVAKQVKPLRKPRATKLHTAPRAEPSPAAPVAKPVTKPVAKQALSPRPLAAASAARPSKPSLPPLAPLGKRERTKLSRGRSEIEARLDLHGMTQTRAHRALTGFLHRAHHDGLTFVLVITGKGRSGGESGVLRRQVPEWLSLPEFRAFVVGFEEAGIGHGGEGALYVRIRRARF</sequence>
<proteinExistence type="predicted"/>
<evidence type="ECO:0000256" key="1">
    <source>
        <dbReference type="SAM" id="MobiDB-lite"/>
    </source>
</evidence>
<dbReference type="OrthoDB" id="7165597at2"/>
<feature type="domain" description="Smr" evidence="2">
    <location>
        <begin position="117"/>
        <end position="200"/>
    </location>
</feature>